<comment type="caution">
    <text evidence="3">The sequence shown here is derived from an EMBL/GenBank/DDBJ whole genome shotgun (WGS) entry which is preliminary data.</text>
</comment>
<evidence type="ECO:0000259" key="1">
    <source>
        <dbReference type="Pfam" id="PF13472"/>
    </source>
</evidence>
<feature type="domain" description="SGNH hydrolase-type esterase" evidence="1">
    <location>
        <begin position="12"/>
        <end position="193"/>
    </location>
</feature>
<dbReference type="Proteomes" id="UP001303614">
    <property type="component" value="Unassembled WGS sequence"/>
</dbReference>
<gene>
    <name evidence="3" type="ORF">A7D17_05625</name>
    <name evidence="2" type="ORF">VB146_03170</name>
</gene>
<dbReference type="InterPro" id="IPR036514">
    <property type="entry name" value="SGNH_hydro_sf"/>
</dbReference>
<evidence type="ECO:0000313" key="5">
    <source>
        <dbReference type="Proteomes" id="UP001303614"/>
    </source>
</evidence>
<organism evidence="3 4">
    <name type="scientific">Xanthomonas floridensis</name>
    <dbReference type="NCBI Taxonomy" id="1843580"/>
    <lineage>
        <taxon>Bacteria</taxon>
        <taxon>Pseudomonadati</taxon>
        <taxon>Pseudomonadota</taxon>
        <taxon>Gammaproteobacteria</taxon>
        <taxon>Lysobacterales</taxon>
        <taxon>Lysobacteraceae</taxon>
        <taxon>Xanthomonas</taxon>
    </lineage>
</organism>
<dbReference type="AlphaFoldDB" id="A0A1A9M625"/>
<protein>
    <submittedName>
        <fullName evidence="3">Lysophospholipase</fullName>
    </submittedName>
    <submittedName>
        <fullName evidence="2">SGNH/GDSL hydrolase family protein</fullName>
        <ecNumber evidence="2">3.1.-.-</ecNumber>
    </submittedName>
</protein>
<dbReference type="SUPFAM" id="SSF52266">
    <property type="entry name" value="SGNH hydrolase"/>
    <property type="match status" value="1"/>
</dbReference>
<dbReference type="PANTHER" id="PTHR30383:SF5">
    <property type="entry name" value="SGNH HYDROLASE-TYPE ESTERASE DOMAIN-CONTAINING PROTEIN"/>
    <property type="match status" value="1"/>
</dbReference>
<dbReference type="Pfam" id="PF13472">
    <property type="entry name" value="Lipase_GDSL_2"/>
    <property type="match status" value="1"/>
</dbReference>
<dbReference type="OrthoDB" id="158267at2"/>
<name>A0A1A9M625_9XANT</name>
<dbReference type="InterPro" id="IPR051532">
    <property type="entry name" value="Ester_Hydrolysis_Enzymes"/>
</dbReference>
<evidence type="ECO:0000313" key="4">
    <source>
        <dbReference type="Proteomes" id="UP000077659"/>
    </source>
</evidence>
<dbReference type="EMBL" id="LXNG01000045">
    <property type="protein sequence ID" value="OAG65934.1"/>
    <property type="molecule type" value="Genomic_DNA"/>
</dbReference>
<keyword evidence="2" id="KW-0378">Hydrolase</keyword>
<dbReference type="GO" id="GO:0004622">
    <property type="term" value="F:phosphatidylcholine lysophospholipase activity"/>
    <property type="evidence" value="ECO:0007669"/>
    <property type="project" value="TreeGrafter"/>
</dbReference>
<evidence type="ECO:0000313" key="3">
    <source>
        <dbReference type="EMBL" id="OAG65934.1"/>
    </source>
</evidence>
<dbReference type="EMBL" id="JAYFSO010000003">
    <property type="protein sequence ID" value="MEA5122886.1"/>
    <property type="molecule type" value="Genomic_DNA"/>
</dbReference>
<evidence type="ECO:0000313" key="2">
    <source>
        <dbReference type="EMBL" id="MEA5122886.1"/>
    </source>
</evidence>
<reference evidence="3 4" key="1">
    <citation type="submission" date="2016-05" db="EMBL/GenBank/DDBJ databases">
        <title>Pathogenic, phenotypic and molecular characterisation of Xanthomonas nasturtii sp. nov. and Xanthomonas floridensis sp. nov., new species of Xanthomonas associated with watercress production in Florida.</title>
        <authorList>
            <person name="Vicente J.G."/>
            <person name="Rothwell S."/>
            <person name="Holub E.B."/>
            <person name="Studholme D.J."/>
        </authorList>
    </citation>
    <scope>NUCLEOTIDE SEQUENCE [LARGE SCALE GENOMIC DNA]</scope>
    <source>
        <strain evidence="3 4">WHRI 8848</strain>
    </source>
</reference>
<proteinExistence type="predicted"/>
<reference evidence="2 5" key="2">
    <citation type="submission" date="2023-12" db="EMBL/GenBank/DDBJ databases">
        <title>Genome sequencing of Xanthomonas floridensis.</title>
        <authorList>
            <person name="Greer S."/>
            <person name="Harrison J."/>
            <person name="Grant M."/>
            <person name="Vicente J."/>
            <person name="Studholme D."/>
        </authorList>
    </citation>
    <scope>NUCLEOTIDE SEQUENCE [LARGE SCALE GENOMIC DNA]</scope>
    <source>
        <strain evidence="2 5">WHRI 8848</strain>
    </source>
</reference>
<dbReference type="PANTHER" id="PTHR30383">
    <property type="entry name" value="THIOESTERASE 1/PROTEASE 1/LYSOPHOSPHOLIPASE L1"/>
    <property type="match status" value="1"/>
</dbReference>
<accession>A0A1A9M625</accession>
<dbReference type="CDD" id="cd01832">
    <property type="entry name" value="SGNH_hydrolase_like_1"/>
    <property type="match status" value="1"/>
</dbReference>
<dbReference type="RefSeq" id="WP_064510394.1">
    <property type="nucleotide sequence ID" value="NZ_JAYFSN010000002.1"/>
</dbReference>
<dbReference type="InterPro" id="IPR013830">
    <property type="entry name" value="SGNH_hydro"/>
</dbReference>
<keyword evidence="5" id="KW-1185">Reference proteome</keyword>
<dbReference type="EC" id="3.1.-.-" evidence="2"/>
<sequence>MAALGMPRRYLALGDSYTIGEGVAAAQGWPAQLADGLRAHGWAVQAPQIIATTGWTTDELQAGIDAAAPQGPFDLVSLLIGVNNQYRERSLDDYRNEFDALLQRAIELAGGHAARVLVLSIPDWGLTPFARAQGRDAGLIAAQIDAFNAVAAERCAERAIRFIDITPTSRDGGDAVEMLVEDGLHPSAAMYARWAAVALPAARDALGAIGSVDPIGPLPL</sequence>
<dbReference type="Gene3D" id="3.40.50.1110">
    <property type="entry name" value="SGNH hydrolase"/>
    <property type="match status" value="1"/>
</dbReference>
<dbReference type="Proteomes" id="UP000077659">
    <property type="component" value="Unassembled WGS sequence"/>
</dbReference>
<dbReference type="STRING" id="1843580.A7D17_05625"/>